<dbReference type="InterPro" id="IPR043135">
    <property type="entry name" value="Fur_C"/>
</dbReference>
<dbReference type="Gene3D" id="1.10.10.10">
    <property type="entry name" value="Winged helix-like DNA-binding domain superfamily/Winged helix DNA-binding domain"/>
    <property type="match status" value="1"/>
</dbReference>
<name>A0A6N7X8V3_9ACTN</name>
<dbReference type="Proteomes" id="UP000469325">
    <property type="component" value="Unassembled WGS sequence"/>
</dbReference>
<keyword evidence="2" id="KW-0678">Repressor</keyword>
<keyword evidence="4" id="KW-0805">Transcription regulation</keyword>
<dbReference type="InterPro" id="IPR036388">
    <property type="entry name" value="WH-like_DNA-bd_sf"/>
</dbReference>
<reference evidence="9 10" key="1">
    <citation type="submission" date="2019-08" db="EMBL/GenBank/DDBJ databases">
        <title>In-depth cultivation of the pig gut microbiome towards novel bacterial diversity and tailored functional studies.</title>
        <authorList>
            <person name="Wylensek D."/>
            <person name="Hitch T.C.A."/>
            <person name="Clavel T."/>
        </authorList>
    </citation>
    <scope>NUCLEOTIDE SEQUENCE [LARGE SCALE GENOMIC DNA]</scope>
    <source>
        <strain evidence="9 10">CA-Schmier-601-WT-1</strain>
    </source>
</reference>
<dbReference type="EMBL" id="VUNC01000001">
    <property type="protein sequence ID" value="MST71847.1"/>
    <property type="molecule type" value="Genomic_DNA"/>
</dbReference>
<dbReference type="PANTHER" id="PTHR33202">
    <property type="entry name" value="ZINC UPTAKE REGULATION PROTEIN"/>
    <property type="match status" value="1"/>
</dbReference>
<organism evidence="9 10">
    <name type="scientific">Olsenella porci</name>
    <dbReference type="NCBI Taxonomy" id="2652279"/>
    <lineage>
        <taxon>Bacteria</taxon>
        <taxon>Bacillati</taxon>
        <taxon>Actinomycetota</taxon>
        <taxon>Coriobacteriia</taxon>
        <taxon>Coriobacteriales</taxon>
        <taxon>Atopobiaceae</taxon>
        <taxon>Olsenella</taxon>
    </lineage>
</organism>
<evidence type="ECO:0000256" key="4">
    <source>
        <dbReference type="ARBA" id="ARBA00023015"/>
    </source>
</evidence>
<dbReference type="GO" id="GO:0008270">
    <property type="term" value="F:zinc ion binding"/>
    <property type="evidence" value="ECO:0007669"/>
    <property type="project" value="TreeGrafter"/>
</dbReference>
<dbReference type="GO" id="GO:0003700">
    <property type="term" value="F:DNA-binding transcription factor activity"/>
    <property type="evidence" value="ECO:0007669"/>
    <property type="project" value="InterPro"/>
</dbReference>
<comment type="cofactor">
    <cofactor evidence="8">
        <name>Mn(2+)</name>
        <dbReference type="ChEBI" id="CHEBI:29035"/>
    </cofactor>
    <cofactor evidence="8">
        <name>Fe(2+)</name>
        <dbReference type="ChEBI" id="CHEBI:29033"/>
    </cofactor>
    <text evidence="8">Binds 1 Mn(2+) or Fe(2+) ion per subunit.</text>
</comment>
<feature type="binding site" evidence="7">
    <location>
        <position position="84"/>
    </location>
    <ligand>
        <name>Zn(2+)</name>
        <dbReference type="ChEBI" id="CHEBI:29105"/>
    </ligand>
</feature>
<comment type="similarity">
    <text evidence="1">Belongs to the Fur family.</text>
</comment>
<evidence type="ECO:0000313" key="10">
    <source>
        <dbReference type="Proteomes" id="UP000469325"/>
    </source>
</evidence>
<dbReference type="GO" id="GO:0045892">
    <property type="term" value="P:negative regulation of DNA-templated transcription"/>
    <property type="evidence" value="ECO:0007669"/>
    <property type="project" value="TreeGrafter"/>
</dbReference>
<feature type="binding site" evidence="7">
    <location>
        <position position="81"/>
    </location>
    <ligand>
        <name>Zn(2+)</name>
        <dbReference type="ChEBI" id="CHEBI:29105"/>
    </ligand>
</feature>
<dbReference type="InterPro" id="IPR002481">
    <property type="entry name" value="FUR"/>
</dbReference>
<evidence type="ECO:0000256" key="6">
    <source>
        <dbReference type="ARBA" id="ARBA00023163"/>
    </source>
</evidence>
<dbReference type="AlphaFoldDB" id="A0A6N7X8V3"/>
<keyword evidence="5" id="KW-0238">DNA-binding</keyword>
<dbReference type="GO" id="GO:1900376">
    <property type="term" value="P:regulation of secondary metabolite biosynthetic process"/>
    <property type="evidence" value="ECO:0007669"/>
    <property type="project" value="TreeGrafter"/>
</dbReference>
<keyword evidence="8" id="KW-0408">Iron</keyword>
<feature type="binding site" evidence="8">
    <location>
        <position position="113"/>
    </location>
    <ligand>
        <name>Fe cation</name>
        <dbReference type="ChEBI" id="CHEBI:24875"/>
    </ligand>
</feature>
<evidence type="ECO:0000256" key="5">
    <source>
        <dbReference type="ARBA" id="ARBA00023125"/>
    </source>
</evidence>
<dbReference type="InterPro" id="IPR036390">
    <property type="entry name" value="WH_DNA-bd_sf"/>
</dbReference>
<dbReference type="Gene3D" id="3.30.1490.190">
    <property type="match status" value="1"/>
</dbReference>
<gene>
    <name evidence="9" type="ORF">FYJ68_01810</name>
</gene>
<protein>
    <submittedName>
        <fullName evidence="9">Transcriptional repressor</fullName>
    </submittedName>
</protein>
<feature type="binding site" evidence="7">
    <location>
        <position position="121"/>
    </location>
    <ligand>
        <name>Zn(2+)</name>
        <dbReference type="ChEBI" id="CHEBI:29105"/>
    </ligand>
</feature>
<dbReference type="PANTHER" id="PTHR33202:SF7">
    <property type="entry name" value="FERRIC UPTAKE REGULATION PROTEIN"/>
    <property type="match status" value="1"/>
</dbReference>
<comment type="caution">
    <text evidence="9">The sequence shown here is derived from an EMBL/GenBank/DDBJ whole genome shotgun (WGS) entry which is preliminary data.</text>
</comment>
<dbReference type="GO" id="GO:0000976">
    <property type="term" value="F:transcription cis-regulatory region binding"/>
    <property type="evidence" value="ECO:0007669"/>
    <property type="project" value="TreeGrafter"/>
</dbReference>
<dbReference type="RefSeq" id="WP_154433590.1">
    <property type="nucleotide sequence ID" value="NZ_VUNC01000001.1"/>
</dbReference>
<evidence type="ECO:0000256" key="2">
    <source>
        <dbReference type="ARBA" id="ARBA00022491"/>
    </source>
</evidence>
<evidence type="ECO:0000256" key="3">
    <source>
        <dbReference type="ARBA" id="ARBA00022833"/>
    </source>
</evidence>
<dbReference type="Pfam" id="PF01475">
    <property type="entry name" value="FUR"/>
    <property type="match status" value="1"/>
</dbReference>
<keyword evidence="7" id="KW-0479">Metal-binding</keyword>
<feature type="binding site" evidence="7">
    <location>
        <position position="124"/>
    </location>
    <ligand>
        <name>Zn(2+)</name>
        <dbReference type="ChEBI" id="CHEBI:29105"/>
    </ligand>
</feature>
<keyword evidence="6" id="KW-0804">Transcription</keyword>
<keyword evidence="10" id="KW-1185">Reference proteome</keyword>
<keyword evidence="3 7" id="KW-0862">Zinc</keyword>
<proteinExistence type="inferred from homology"/>
<evidence type="ECO:0000256" key="8">
    <source>
        <dbReference type="PIRSR" id="PIRSR602481-2"/>
    </source>
</evidence>
<dbReference type="SUPFAM" id="SSF46785">
    <property type="entry name" value="Winged helix' DNA-binding domain"/>
    <property type="match status" value="1"/>
</dbReference>
<evidence type="ECO:0000256" key="1">
    <source>
        <dbReference type="ARBA" id="ARBA00007957"/>
    </source>
</evidence>
<dbReference type="CDD" id="cd07153">
    <property type="entry name" value="Fur_like"/>
    <property type="match status" value="1"/>
</dbReference>
<comment type="cofactor">
    <cofactor evidence="7">
        <name>Zn(2+)</name>
        <dbReference type="ChEBI" id="CHEBI:29105"/>
    </cofactor>
    <text evidence="7">Binds 1 zinc ion per subunit.</text>
</comment>
<evidence type="ECO:0000313" key="9">
    <source>
        <dbReference type="EMBL" id="MST71847.1"/>
    </source>
</evidence>
<sequence>MVQRRNTRQRQLVLDAVMQLDDHPTADEIYITVRQQDEHVSRGTVYRNLNLLAEEGRILDVKVPGGDRFDHRVDDHAHLVCRSCGEVCDVPDPNASDADARTADATGYAGVSHYTVFSGICPKCQEKGLGEQEA</sequence>
<accession>A0A6N7X8V3</accession>
<evidence type="ECO:0000256" key="7">
    <source>
        <dbReference type="PIRSR" id="PIRSR602481-1"/>
    </source>
</evidence>